<protein>
    <submittedName>
        <fullName evidence="2">Uncharacterized protein</fullName>
    </submittedName>
</protein>
<dbReference type="EMBL" id="JAXCEI010000014">
    <property type="protein sequence ID" value="MFA1542833.1"/>
    <property type="molecule type" value="Genomic_DNA"/>
</dbReference>
<evidence type="ECO:0000313" key="2">
    <source>
        <dbReference type="EMBL" id="MFA1542833.1"/>
    </source>
</evidence>
<keyword evidence="3" id="KW-1185">Reference proteome</keyword>
<evidence type="ECO:0000256" key="1">
    <source>
        <dbReference type="SAM" id="MobiDB-lite"/>
    </source>
</evidence>
<organism evidence="2 3">
    <name type="scientific">Actinomadura monticuli</name>
    <dbReference type="NCBI Taxonomy" id="3097367"/>
    <lineage>
        <taxon>Bacteria</taxon>
        <taxon>Bacillati</taxon>
        <taxon>Actinomycetota</taxon>
        <taxon>Actinomycetes</taxon>
        <taxon>Streptosporangiales</taxon>
        <taxon>Thermomonosporaceae</taxon>
        <taxon>Actinomadura</taxon>
    </lineage>
</organism>
<sequence>MGDAAGGGDRWARLPAALEDDCGTCGGTGRTPNPRWQAWHRRAGELVAVAQAARRAHELRAVAPGAAGGAPGGAPGAPGEPGEPAIVAAVDRAIDDHMRARPAEPEEETCAACKGMGRELTSAGRLLADLLVRHGFVRNA</sequence>
<name>A0ABV4QIJ2_9ACTN</name>
<dbReference type="Proteomes" id="UP001569963">
    <property type="component" value="Unassembled WGS sequence"/>
</dbReference>
<reference evidence="2 3" key="1">
    <citation type="submission" date="2023-11" db="EMBL/GenBank/DDBJ databases">
        <title>Actinomadura monticuli sp. nov., isolated from volcanic ash.</title>
        <authorList>
            <person name="Lee S.D."/>
            <person name="Yang H."/>
            <person name="Kim I.S."/>
        </authorList>
    </citation>
    <scope>NUCLEOTIDE SEQUENCE [LARGE SCALE GENOMIC DNA]</scope>
    <source>
        <strain evidence="2 3">DLS-62</strain>
    </source>
</reference>
<comment type="caution">
    <text evidence="2">The sequence shown here is derived from an EMBL/GenBank/DDBJ whole genome shotgun (WGS) entry which is preliminary data.</text>
</comment>
<feature type="region of interest" description="Disordered" evidence="1">
    <location>
        <begin position="64"/>
        <end position="83"/>
    </location>
</feature>
<evidence type="ECO:0000313" key="3">
    <source>
        <dbReference type="Proteomes" id="UP001569963"/>
    </source>
</evidence>
<dbReference type="RefSeq" id="WP_371953271.1">
    <property type="nucleotide sequence ID" value="NZ_JAXCEI010000014.1"/>
</dbReference>
<feature type="compositionally biased region" description="Gly residues" evidence="1">
    <location>
        <begin position="66"/>
        <end position="76"/>
    </location>
</feature>
<gene>
    <name evidence="2" type="ORF">SM611_28210</name>
</gene>
<accession>A0ABV4QIJ2</accession>
<proteinExistence type="predicted"/>